<accession>K9HHZ6</accession>
<dbReference type="PATRIC" id="fig|1238182.3.peg.2340"/>
<dbReference type="OrthoDB" id="9813321at2"/>
<comment type="caution">
    <text evidence="2">The sequence shown here is derived from an EMBL/GenBank/DDBJ whole genome shotgun (WGS) entry which is preliminary data.</text>
</comment>
<sequence>MPLYSYRCTACDAAFETLVRSGETPSCPSCGSGALDRLLSTPAPQMKSGRILASGRAAAAREGHFSNYSKSETKGKV</sequence>
<dbReference type="NCBIfam" id="TIGR02605">
    <property type="entry name" value="CxxC_CxxC_SSSS"/>
    <property type="match status" value="1"/>
</dbReference>
<reference evidence="2 3" key="1">
    <citation type="journal article" date="2013" name="Genome Announc.">
        <title>Draft Genome Sequence of an Alphaproteobacterium, Caenispirillum salinarum AK4(T), Isolated from a Solar Saltern.</title>
        <authorList>
            <person name="Khatri I."/>
            <person name="Singh A."/>
            <person name="Korpole S."/>
            <person name="Pinnaka A.K."/>
            <person name="Subramanian S."/>
        </authorList>
    </citation>
    <scope>NUCLEOTIDE SEQUENCE [LARGE SCALE GENOMIC DNA]</scope>
    <source>
        <strain evidence="2 3">AK4</strain>
    </source>
</reference>
<proteinExistence type="predicted"/>
<protein>
    <recommendedName>
        <fullName evidence="1">Putative regulatory protein FmdB zinc ribbon domain-containing protein</fullName>
    </recommendedName>
</protein>
<dbReference type="InterPro" id="IPR013429">
    <property type="entry name" value="Regulatory_FmdB_Zinc_ribbon"/>
</dbReference>
<evidence type="ECO:0000313" key="2">
    <source>
        <dbReference type="EMBL" id="EKV30043.1"/>
    </source>
</evidence>
<dbReference type="SMART" id="SM00834">
    <property type="entry name" value="CxxC_CXXC_SSSS"/>
    <property type="match status" value="1"/>
</dbReference>
<dbReference type="Proteomes" id="UP000009881">
    <property type="component" value="Unassembled WGS sequence"/>
</dbReference>
<dbReference type="Pfam" id="PF09723">
    <property type="entry name" value="Zn_ribbon_8"/>
    <property type="match status" value="1"/>
</dbReference>
<gene>
    <name evidence="2" type="ORF">C882_0124</name>
</gene>
<organism evidence="2 3">
    <name type="scientific">Caenispirillum salinarum AK4</name>
    <dbReference type="NCBI Taxonomy" id="1238182"/>
    <lineage>
        <taxon>Bacteria</taxon>
        <taxon>Pseudomonadati</taxon>
        <taxon>Pseudomonadota</taxon>
        <taxon>Alphaproteobacteria</taxon>
        <taxon>Rhodospirillales</taxon>
        <taxon>Novispirillaceae</taxon>
        <taxon>Caenispirillum</taxon>
    </lineage>
</organism>
<dbReference type="EMBL" id="ANHY01000010">
    <property type="protein sequence ID" value="EKV30043.1"/>
    <property type="molecule type" value="Genomic_DNA"/>
</dbReference>
<keyword evidence="3" id="KW-1185">Reference proteome</keyword>
<evidence type="ECO:0000313" key="3">
    <source>
        <dbReference type="Proteomes" id="UP000009881"/>
    </source>
</evidence>
<feature type="domain" description="Putative regulatory protein FmdB zinc ribbon" evidence="1">
    <location>
        <begin position="1"/>
        <end position="40"/>
    </location>
</feature>
<evidence type="ECO:0000259" key="1">
    <source>
        <dbReference type="SMART" id="SM00834"/>
    </source>
</evidence>
<dbReference type="RefSeq" id="WP_009540784.1">
    <property type="nucleotide sequence ID" value="NZ_ANHY01000010.1"/>
</dbReference>
<dbReference type="eggNOG" id="COG2331">
    <property type="taxonomic scope" value="Bacteria"/>
</dbReference>
<dbReference type="STRING" id="1238182.C882_0124"/>
<name>K9HHZ6_9PROT</name>
<dbReference type="AlphaFoldDB" id="K9HHZ6"/>